<feature type="region of interest" description="Disordered" evidence="1">
    <location>
        <begin position="62"/>
        <end position="101"/>
    </location>
</feature>
<name>A0A8S9PJS0_BRACR</name>
<evidence type="ECO:0000313" key="2">
    <source>
        <dbReference type="EMBL" id="KAF3514391.1"/>
    </source>
</evidence>
<organism evidence="2 3">
    <name type="scientific">Brassica cretica</name>
    <name type="common">Mustard</name>
    <dbReference type="NCBI Taxonomy" id="69181"/>
    <lineage>
        <taxon>Eukaryota</taxon>
        <taxon>Viridiplantae</taxon>
        <taxon>Streptophyta</taxon>
        <taxon>Embryophyta</taxon>
        <taxon>Tracheophyta</taxon>
        <taxon>Spermatophyta</taxon>
        <taxon>Magnoliopsida</taxon>
        <taxon>eudicotyledons</taxon>
        <taxon>Gunneridae</taxon>
        <taxon>Pentapetalae</taxon>
        <taxon>rosids</taxon>
        <taxon>malvids</taxon>
        <taxon>Brassicales</taxon>
        <taxon>Brassicaceae</taxon>
        <taxon>Brassiceae</taxon>
        <taxon>Brassica</taxon>
    </lineage>
</organism>
<accession>A0A8S9PJS0</accession>
<evidence type="ECO:0000313" key="3">
    <source>
        <dbReference type="Proteomes" id="UP000712600"/>
    </source>
</evidence>
<evidence type="ECO:0000256" key="1">
    <source>
        <dbReference type="SAM" id="MobiDB-lite"/>
    </source>
</evidence>
<sequence>MLIVVWFANDTALLAIKTHGLPLVQWVCAEKLILLNPQGITSITTLIHMCLLKEIKLRQKRKEERSEIRAKKKREIAMKRSKKKSKRRRKYQQNPSAMYSKSRMKSIIPLSRVRGHVCEKKQKGLELFGMCLVFAKK</sequence>
<protein>
    <submittedName>
        <fullName evidence="2">Uncharacterized protein</fullName>
    </submittedName>
</protein>
<gene>
    <name evidence="2" type="ORF">F2Q69_00002601</name>
</gene>
<dbReference type="Proteomes" id="UP000712600">
    <property type="component" value="Unassembled WGS sequence"/>
</dbReference>
<reference evidence="2" key="1">
    <citation type="submission" date="2019-12" db="EMBL/GenBank/DDBJ databases">
        <title>Genome sequencing and annotation of Brassica cretica.</title>
        <authorList>
            <person name="Studholme D.J."/>
            <person name="Sarris P."/>
        </authorList>
    </citation>
    <scope>NUCLEOTIDE SEQUENCE</scope>
    <source>
        <strain evidence="2">PFS-109/04</strain>
        <tissue evidence="2">Leaf</tissue>
    </source>
</reference>
<dbReference type="EMBL" id="QGKX02001521">
    <property type="protein sequence ID" value="KAF3514391.1"/>
    <property type="molecule type" value="Genomic_DNA"/>
</dbReference>
<comment type="caution">
    <text evidence="2">The sequence shown here is derived from an EMBL/GenBank/DDBJ whole genome shotgun (WGS) entry which is preliminary data.</text>
</comment>
<feature type="compositionally biased region" description="Basic residues" evidence="1">
    <location>
        <begin position="70"/>
        <end position="91"/>
    </location>
</feature>
<proteinExistence type="predicted"/>
<dbReference type="AlphaFoldDB" id="A0A8S9PJS0"/>